<evidence type="ECO:0000256" key="3">
    <source>
        <dbReference type="ARBA" id="ARBA00023002"/>
    </source>
</evidence>
<dbReference type="InterPro" id="IPR036812">
    <property type="entry name" value="NAD(P)_OxRdtase_dom_sf"/>
</dbReference>
<dbReference type="InterPro" id="IPR018170">
    <property type="entry name" value="Aldo/ket_reductase_CS"/>
</dbReference>
<keyword evidence="2" id="KW-0521">NADP</keyword>
<gene>
    <name evidence="5" type="ORF">J2S57_004255</name>
</gene>
<dbReference type="InterPro" id="IPR020471">
    <property type="entry name" value="AKR"/>
</dbReference>
<feature type="domain" description="NADP-dependent oxidoreductase" evidence="4">
    <location>
        <begin position="20"/>
        <end position="263"/>
    </location>
</feature>
<evidence type="ECO:0000256" key="1">
    <source>
        <dbReference type="ARBA" id="ARBA00007905"/>
    </source>
</evidence>
<dbReference type="PANTHER" id="PTHR43827">
    <property type="entry name" value="2,5-DIKETO-D-GLUCONIC ACID REDUCTASE"/>
    <property type="match status" value="1"/>
</dbReference>
<keyword evidence="6" id="KW-1185">Reference proteome</keyword>
<evidence type="ECO:0000259" key="4">
    <source>
        <dbReference type="Pfam" id="PF00248"/>
    </source>
</evidence>
<dbReference type="PIRSF" id="PIRSF000097">
    <property type="entry name" value="AKR"/>
    <property type="match status" value="1"/>
</dbReference>
<dbReference type="PROSITE" id="PS00062">
    <property type="entry name" value="ALDOKETO_REDUCTASE_2"/>
    <property type="match status" value="1"/>
</dbReference>
<dbReference type="PROSITE" id="PS00798">
    <property type="entry name" value="ALDOKETO_REDUCTASE_1"/>
    <property type="match status" value="1"/>
</dbReference>
<sequence>MNAVSVPTVKLRSGQEIPQLGLGTARNDDATTRRNVADAIGLGYRLIDTAAKYENEVGVGQGIADAGIPRDELFVTTKLRGSEQGYGSTLQALDSSLERLGLDYVDLYLIHWPLPRLDRYVDSWRAMEEAVALGKVRAIGVSNFLPEHLDRLAAETTTVPVVNQIEIHPQFPNRELIAENTRRGIVTESWSPLANANDLLKSPVLDEIASTHGCSAVQVVLAWHLHQGLVVIPKASHPDRLRQNLDVFDIHLTDDDVARIATLSTGERSGGQDPATHEEF</sequence>
<accession>A0ABT9P735</accession>
<keyword evidence="3" id="KW-0560">Oxidoreductase</keyword>
<dbReference type="EMBL" id="JAUSQZ010000001">
    <property type="protein sequence ID" value="MDP9828506.1"/>
    <property type="molecule type" value="Genomic_DNA"/>
</dbReference>
<dbReference type="InterPro" id="IPR023210">
    <property type="entry name" value="NADP_OxRdtase_dom"/>
</dbReference>
<reference evidence="5 6" key="1">
    <citation type="submission" date="2023-07" db="EMBL/GenBank/DDBJ databases">
        <title>Sequencing the genomes of 1000 actinobacteria strains.</title>
        <authorList>
            <person name="Klenk H.-P."/>
        </authorList>
    </citation>
    <scope>NUCLEOTIDE SEQUENCE [LARGE SCALE GENOMIC DNA]</scope>
    <source>
        <strain evidence="5 6">DSM 44388</strain>
    </source>
</reference>
<evidence type="ECO:0000256" key="2">
    <source>
        <dbReference type="ARBA" id="ARBA00022857"/>
    </source>
</evidence>
<dbReference type="Pfam" id="PF00248">
    <property type="entry name" value="Aldo_ket_red"/>
    <property type="match status" value="1"/>
</dbReference>
<dbReference type="Proteomes" id="UP001235712">
    <property type="component" value="Unassembled WGS sequence"/>
</dbReference>
<dbReference type="PRINTS" id="PR00069">
    <property type="entry name" value="ALDKETRDTASE"/>
</dbReference>
<proteinExistence type="inferred from homology"/>
<dbReference type="SUPFAM" id="SSF51430">
    <property type="entry name" value="NAD(P)-linked oxidoreductase"/>
    <property type="match status" value="1"/>
</dbReference>
<comment type="similarity">
    <text evidence="1">Belongs to the aldo/keto reductase family.</text>
</comment>
<dbReference type="PANTHER" id="PTHR43827:SF3">
    <property type="entry name" value="NADP-DEPENDENT OXIDOREDUCTASE DOMAIN-CONTAINING PROTEIN"/>
    <property type="match status" value="1"/>
</dbReference>
<name>A0ABT9P735_9ACTN</name>
<evidence type="ECO:0000313" key="5">
    <source>
        <dbReference type="EMBL" id="MDP9828506.1"/>
    </source>
</evidence>
<dbReference type="Gene3D" id="3.20.20.100">
    <property type="entry name" value="NADP-dependent oxidoreductase domain"/>
    <property type="match status" value="1"/>
</dbReference>
<evidence type="ECO:0000313" key="6">
    <source>
        <dbReference type="Proteomes" id="UP001235712"/>
    </source>
</evidence>
<organism evidence="5 6">
    <name type="scientific">Kineosporia succinea</name>
    <dbReference type="NCBI Taxonomy" id="84632"/>
    <lineage>
        <taxon>Bacteria</taxon>
        <taxon>Bacillati</taxon>
        <taxon>Actinomycetota</taxon>
        <taxon>Actinomycetes</taxon>
        <taxon>Kineosporiales</taxon>
        <taxon>Kineosporiaceae</taxon>
        <taxon>Kineosporia</taxon>
    </lineage>
</organism>
<comment type="caution">
    <text evidence="5">The sequence shown here is derived from an EMBL/GenBank/DDBJ whole genome shotgun (WGS) entry which is preliminary data.</text>
</comment>
<protein>
    <submittedName>
        <fullName evidence="5">Diketogulonate reductase-like aldo/keto reductase</fullName>
    </submittedName>
</protein>
<dbReference type="RefSeq" id="WP_307245754.1">
    <property type="nucleotide sequence ID" value="NZ_JAUSQZ010000001.1"/>
</dbReference>